<name>A0A7S5UUI7_9CAUD</name>
<evidence type="ECO:0000313" key="2">
    <source>
        <dbReference type="Proteomes" id="UP000629603"/>
    </source>
</evidence>
<organism evidence="1 2">
    <name type="scientific">Rhizobium phage RHph_TM30</name>
    <dbReference type="NCBI Taxonomy" id="2509764"/>
    <lineage>
        <taxon>Viruses</taxon>
        <taxon>Duplodnaviria</taxon>
        <taxon>Heunggongvirae</taxon>
        <taxon>Uroviricota</taxon>
        <taxon>Caudoviricetes</taxon>
        <taxon>Kleczkowskaviridae</taxon>
        <taxon>Cuauhnahuacvirus</taxon>
        <taxon>Cuauhnahuacvirus TM30</taxon>
    </lineage>
</organism>
<proteinExistence type="predicted"/>
<accession>A0A7S5UUI7</accession>
<gene>
    <name evidence="1" type="ORF">EVB93_068</name>
</gene>
<protein>
    <submittedName>
        <fullName evidence="1">Uncharacterized protein</fullName>
    </submittedName>
</protein>
<sequence length="84" mass="9381">MLKLIEAQNSTNFVNEIIAGIFQSNVVESDLQEELSALSDEFATSFFCMAVEGLSFWTYVGTRKSWEICGHTILTKEILGILNS</sequence>
<reference evidence="1 2" key="1">
    <citation type="submission" date="2020-01" db="EMBL/GenBank/DDBJ databases">
        <title>Patterns of diversity and host range of bacteriophage communities associated with bean-nodulatin bacteria.</title>
        <authorList>
            <person name="Vann Cauwenberghe J."/>
            <person name="Santamaria R.I."/>
            <person name="Bustos P."/>
            <person name="Juarez S."/>
            <person name="Gonzalez V."/>
        </authorList>
    </citation>
    <scope>NUCLEOTIDE SEQUENCE [LARGE SCALE GENOMIC DNA]</scope>
</reference>
<dbReference type="EMBL" id="MN988521">
    <property type="protein sequence ID" value="QIG71175.1"/>
    <property type="molecule type" value="Genomic_DNA"/>
</dbReference>
<keyword evidence="2" id="KW-1185">Reference proteome</keyword>
<evidence type="ECO:0000313" key="1">
    <source>
        <dbReference type="EMBL" id="QIG71175.1"/>
    </source>
</evidence>
<dbReference type="Proteomes" id="UP000629603">
    <property type="component" value="Segment"/>
</dbReference>